<dbReference type="NCBIfam" id="NF005559">
    <property type="entry name" value="PRK07231.1"/>
    <property type="match status" value="1"/>
</dbReference>
<evidence type="ECO:0000256" key="1">
    <source>
        <dbReference type="ARBA" id="ARBA00006484"/>
    </source>
</evidence>
<dbReference type="PRINTS" id="PR00081">
    <property type="entry name" value="GDHRDH"/>
</dbReference>
<comment type="similarity">
    <text evidence="1">Belongs to the short-chain dehydrogenases/reductases (SDR) family.</text>
</comment>
<evidence type="ECO:0000256" key="2">
    <source>
        <dbReference type="ARBA" id="ARBA00023002"/>
    </source>
</evidence>
<evidence type="ECO:0000313" key="4">
    <source>
        <dbReference type="Proteomes" id="UP000032120"/>
    </source>
</evidence>
<name>A0A0D0IQ11_9MICO</name>
<dbReference type="PRINTS" id="PR00080">
    <property type="entry name" value="SDRFAMILY"/>
</dbReference>
<dbReference type="PANTHER" id="PTHR42760">
    <property type="entry name" value="SHORT-CHAIN DEHYDROGENASES/REDUCTASES FAMILY MEMBER"/>
    <property type="match status" value="1"/>
</dbReference>
<evidence type="ECO:0008006" key="5">
    <source>
        <dbReference type="Google" id="ProtNLM"/>
    </source>
</evidence>
<keyword evidence="2" id="KW-0560">Oxidoreductase</keyword>
<dbReference type="Gene3D" id="3.40.50.720">
    <property type="entry name" value="NAD(P)-binding Rossmann-like Domain"/>
    <property type="match status" value="1"/>
</dbReference>
<dbReference type="InterPro" id="IPR036291">
    <property type="entry name" value="NAD(P)-bd_dom_sf"/>
</dbReference>
<comment type="caution">
    <text evidence="3">The sequence shown here is derived from an EMBL/GenBank/DDBJ whole genome shotgun (WGS) entry which is preliminary data.</text>
</comment>
<gene>
    <name evidence="3" type="ORF">SD72_00150</name>
</gene>
<dbReference type="AlphaFoldDB" id="A0A0D0IQ11"/>
<dbReference type="InterPro" id="IPR002347">
    <property type="entry name" value="SDR_fam"/>
</dbReference>
<proteinExistence type="inferred from homology"/>
<accession>A0A0D0IQ11</accession>
<dbReference type="RefSeq" id="WP_042542420.1">
    <property type="nucleotide sequence ID" value="NZ_JXSQ01000001.1"/>
</dbReference>
<dbReference type="SUPFAM" id="SSF51735">
    <property type="entry name" value="NAD(P)-binding Rossmann-fold domains"/>
    <property type="match status" value="1"/>
</dbReference>
<dbReference type="Proteomes" id="UP000032120">
    <property type="component" value="Unassembled WGS sequence"/>
</dbReference>
<dbReference type="EMBL" id="JXSQ01000001">
    <property type="protein sequence ID" value="KIP53684.1"/>
    <property type="molecule type" value="Genomic_DNA"/>
</dbReference>
<dbReference type="FunFam" id="3.40.50.720:FF:000084">
    <property type="entry name" value="Short-chain dehydrogenase reductase"/>
    <property type="match status" value="1"/>
</dbReference>
<sequence length="265" mass="26921">MTGTASVAAFAQRFSLAGEVGLVTGGAGGLGMAQAGALAAAGATVVLADVSAERVAHSVVSLTADGCVVHGVTMNVTDAADVGRAFGELAERGLSPSILVNNAGVSLRNSAIEATEEEFDLTFDVNVKGTFLVAQAAARAMRERGGGVIVNLASIGGHVVDGPRSSVYDASKAAVVQLTKNLAYEWAKYGIRVNGISPGYMRTAMTATLLPDAAEEQSIIDTHIPLGRIGAPADLEGLVVFLCSSASSYITGHTVLVDGGWLVAF</sequence>
<keyword evidence="4" id="KW-1185">Reference proteome</keyword>
<dbReference type="Pfam" id="PF13561">
    <property type="entry name" value="adh_short_C2"/>
    <property type="match status" value="1"/>
</dbReference>
<reference evidence="3 4" key="1">
    <citation type="submission" date="2015-01" db="EMBL/GenBank/DDBJ databases">
        <title>Draft genome sequence of Leucobacter komagatae strain VKM ST2845.</title>
        <authorList>
            <person name="Karlyshev A.V."/>
            <person name="Kudryashova E.B."/>
        </authorList>
    </citation>
    <scope>NUCLEOTIDE SEQUENCE [LARGE SCALE GENOMIC DNA]</scope>
    <source>
        <strain evidence="3 4">VKM ST2845</strain>
    </source>
</reference>
<protein>
    <recommendedName>
        <fullName evidence="5">NAD(P)-dependent dehydrogenase (Short-subunit alcohol dehydrogenase family)</fullName>
    </recommendedName>
</protein>
<dbReference type="PANTHER" id="PTHR42760:SF115">
    <property type="entry name" value="3-OXOACYL-[ACYL-CARRIER-PROTEIN] REDUCTASE FABG"/>
    <property type="match status" value="1"/>
</dbReference>
<dbReference type="OrthoDB" id="286404at2"/>
<dbReference type="GO" id="GO:0016616">
    <property type="term" value="F:oxidoreductase activity, acting on the CH-OH group of donors, NAD or NADP as acceptor"/>
    <property type="evidence" value="ECO:0007669"/>
    <property type="project" value="TreeGrafter"/>
</dbReference>
<evidence type="ECO:0000313" key="3">
    <source>
        <dbReference type="EMBL" id="KIP53684.1"/>
    </source>
</evidence>
<organism evidence="3 4">
    <name type="scientific">Leucobacter komagatae</name>
    <dbReference type="NCBI Taxonomy" id="55969"/>
    <lineage>
        <taxon>Bacteria</taxon>
        <taxon>Bacillati</taxon>
        <taxon>Actinomycetota</taxon>
        <taxon>Actinomycetes</taxon>
        <taxon>Micrococcales</taxon>
        <taxon>Microbacteriaceae</taxon>
        <taxon>Leucobacter</taxon>
    </lineage>
</organism>